<proteinExistence type="predicted"/>
<dbReference type="InterPro" id="IPR000225">
    <property type="entry name" value="Armadillo"/>
</dbReference>
<dbReference type="Gene3D" id="1.25.10.10">
    <property type="entry name" value="Leucine-rich Repeat Variant"/>
    <property type="match status" value="3"/>
</dbReference>
<dbReference type="InterPro" id="IPR011989">
    <property type="entry name" value="ARM-like"/>
</dbReference>
<reference evidence="2" key="1">
    <citation type="submission" date="2021-01" db="EMBL/GenBank/DDBJ databases">
        <authorList>
            <person name="Corre E."/>
            <person name="Pelletier E."/>
            <person name="Niang G."/>
            <person name="Scheremetjew M."/>
            <person name="Finn R."/>
            <person name="Kale V."/>
            <person name="Holt S."/>
            <person name="Cochrane G."/>
            <person name="Meng A."/>
            <person name="Brown T."/>
            <person name="Cohen L."/>
        </authorList>
    </citation>
    <scope>NUCLEOTIDE SEQUENCE</scope>
    <source>
        <strain evidence="2">CCMP722</strain>
    </source>
</reference>
<dbReference type="EMBL" id="HBFA01013688">
    <property type="protein sequence ID" value="CAD8662313.1"/>
    <property type="molecule type" value="Transcribed_RNA"/>
</dbReference>
<dbReference type="AlphaFoldDB" id="A0A7S0R0Q7"/>
<dbReference type="InterPro" id="IPR016024">
    <property type="entry name" value="ARM-type_fold"/>
</dbReference>
<dbReference type="PANTHER" id="PTHR23314">
    <property type="entry name" value="SPERM-ASSOCIATED ANTIGEN 6 ARMADILLO REPEAT-CONTAINING"/>
    <property type="match status" value="1"/>
</dbReference>
<dbReference type="SUPFAM" id="SSF48371">
    <property type="entry name" value="ARM repeat"/>
    <property type="match status" value="1"/>
</dbReference>
<dbReference type="GO" id="GO:0003341">
    <property type="term" value="P:cilium movement"/>
    <property type="evidence" value="ECO:0007669"/>
    <property type="project" value="TreeGrafter"/>
</dbReference>
<evidence type="ECO:0000256" key="1">
    <source>
        <dbReference type="PROSITE-ProRule" id="PRU00259"/>
    </source>
</evidence>
<dbReference type="GO" id="GO:0015630">
    <property type="term" value="C:microtubule cytoskeleton"/>
    <property type="evidence" value="ECO:0007669"/>
    <property type="project" value="TreeGrafter"/>
</dbReference>
<accession>A0A7S0R0Q7</accession>
<dbReference type="PROSITE" id="PS50176">
    <property type="entry name" value="ARM_REPEAT"/>
    <property type="match status" value="1"/>
</dbReference>
<dbReference type="PANTHER" id="PTHR23314:SF0">
    <property type="entry name" value="SPERM-ASSOCIATED ANTIGEN 6"/>
    <property type="match status" value="1"/>
</dbReference>
<name>A0A7S0R0Q7_9CHLO</name>
<dbReference type="SMART" id="SM00185">
    <property type="entry name" value="ARM"/>
    <property type="match status" value="5"/>
</dbReference>
<protein>
    <submittedName>
        <fullName evidence="2">Uncharacterized protein</fullName>
    </submittedName>
</protein>
<evidence type="ECO:0000313" key="2">
    <source>
        <dbReference type="EMBL" id="CAD8662313.1"/>
    </source>
</evidence>
<feature type="repeat" description="ARM" evidence="1">
    <location>
        <begin position="350"/>
        <end position="393"/>
    </location>
</feature>
<dbReference type="GO" id="GO:0008017">
    <property type="term" value="F:microtubule binding"/>
    <property type="evidence" value="ECO:0007669"/>
    <property type="project" value="TreeGrafter"/>
</dbReference>
<sequence>MVQQVGGTAKQVRNALESYQKARMAFISEVGTLMKKRDPLVLQTFMEADIVSLLMKPLIQDSIATVRISALDGLATIAELTDEADDQFTDPKELAKMKTSLVCHNSKVQRSGCLALSAIACKTPSHATAVLNADVLPALQKQLAAVDPNTKEATVKLINTLVAADMSTCSEIMTPQTIQDMVFNLHLPETSDALKSAITHNLADTASLSASMAQRVVDTKGLAPITALLHSPQASTRLKTACLLALGQVAKHSDALAETVMQQDVERPAMECLLDPGSPAVRLNAALLIHEVARKTPELCTKILADGGVACLGKHLRTEAGGRNALPTVLTLGAAADFRLTVSLQAVKTGAAQELVRYLASDVEKDVQVAAAWAVSRLASYSADTARPLAAAGVLPPLLAMYTDNRATLVKERAKQGLKEVVYNCQDLSALEPLVDASTPAEVLRHVLTVFAEALPASVQCKRNFVTSGALMRMLQLQKNLPPDETLDSRAKESIVTISLQFPEDVVSYYRGSAAPITGTGTGFDDSL</sequence>
<gene>
    <name evidence="2" type="ORF">POBO1169_LOCUS7156</name>
</gene>
<organism evidence="2">
    <name type="scientific">Pyramimonas obovata</name>
    <dbReference type="NCBI Taxonomy" id="1411642"/>
    <lineage>
        <taxon>Eukaryota</taxon>
        <taxon>Viridiplantae</taxon>
        <taxon>Chlorophyta</taxon>
        <taxon>Pyramimonadophyceae</taxon>
        <taxon>Pyramimonadales</taxon>
        <taxon>Pyramimonadaceae</taxon>
        <taxon>Pyramimonas</taxon>
        <taxon>Pyramimonas incertae sedis</taxon>
    </lineage>
</organism>